<reference evidence="1" key="1">
    <citation type="submission" date="2020-01" db="EMBL/GenBank/DDBJ databases">
        <title>Development of genomics and gene disruption for Polysphondylium violaceum indicates a role for the polyketide synthase stlB in stalk morphogenesis.</title>
        <authorList>
            <person name="Narita B."/>
            <person name="Kawabe Y."/>
            <person name="Kin K."/>
            <person name="Saito T."/>
            <person name="Gibbs R."/>
            <person name="Kuspa A."/>
            <person name="Muzny D."/>
            <person name="Queller D."/>
            <person name="Richards S."/>
            <person name="Strassman J."/>
            <person name="Sucgang R."/>
            <person name="Worley K."/>
            <person name="Schaap P."/>
        </authorList>
    </citation>
    <scope>NUCLEOTIDE SEQUENCE</scope>
    <source>
        <strain evidence="1">QSvi11</strain>
    </source>
</reference>
<organism evidence="1 2">
    <name type="scientific">Polysphondylium violaceum</name>
    <dbReference type="NCBI Taxonomy" id="133409"/>
    <lineage>
        <taxon>Eukaryota</taxon>
        <taxon>Amoebozoa</taxon>
        <taxon>Evosea</taxon>
        <taxon>Eumycetozoa</taxon>
        <taxon>Dictyostelia</taxon>
        <taxon>Dictyosteliales</taxon>
        <taxon>Dictyosteliaceae</taxon>
        <taxon>Polysphondylium</taxon>
    </lineage>
</organism>
<protein>
    <submittedName>
        <fullName evidence="1">Uncharacterized protein</fullName>
    </submittedName>
</protein>
<dbReference type="AlphaFoldDB" id="A0A8J4UZA6"/>
<name>A0A8J4UZA6_9MYCE</name>
<sequence length="684" mass="80884">MNSNNINNLFFSIIRNQYLNKTIISYCKYDNDGDEHHCFNYYDLPIQYICKHNKWDIFDKKWNIVFNDNSGSGNNNNTSPPSYRFCDILDLSKEAMLAFFRYNTCYDRYQRVSTQWLQHVYKPTDSIYIYFFENCVKAPNADIRIIRELYEIAIGIFPFLGYSAPTLNGRIDVFDIVTKHQSTSLVVYLYSNVQYHYYPLVYHIYNRIKERDRVECKETSFDLSKLSSEVIEYMSARKECNLVLSKLPPQYPDAVPFILEFDYEVTKVTYDIIEAVSFGDVRILERMIRDKPDILDGFDMGEIKAIPNVSTLEFIHLEFPKHVKDWPFKWASIEKHCIGDLDLVKYLHSIHFEFTIASLGAPYQVLVYLDDNNLLHMVDPSEDDDIRYPLIQKDIRVLKLLSSKYQSWFESTLLATNFLEWDLELIKFLISIGVFDDISVWSLMEYLPKRSFPYIYNHRVSLDPQFAHEFSAQFRVMLTTRIYKRITPFGGARVDSKYLSSDHIRIIREASGVSCLLFLIDANWQFTDSPTPFILDSPPKYFKSILEKFRACDIIDHQFILFDGYTLFSLFRQSIQYSNFKLMRQLSRMILAEYPSDQLILSSLTQDLVYDGKYQNKAFITACTLVFADQHLFFDHIIKEFKGENALQCHNILKHYIMYHQEHNTLDPKLVHRFNEFKTNNKII</sequence>
<dbReference type="Proteomes" id="UP000695562">
    <property type="component" value="Unassembled WGS sequence"/>
</dbReference>
<keyword evidence="2" id="KW-1185">Reference proteome</keyword>
<evidence type="ECO:0000313" key="2">
    <source>
        <dbReference type="Proteomes" id="UP000695562"/>
    </source>
</evidence>
<comment type="caution">
    <text evidence="1">The sequence shown here is derived from an EMBL/GenBank/DDBJ whole genome shotgun (WGS) entry which is preliminary data.</text>
</comment>
<evidence type="ECO:0000313" key="1">
    <source>
        <dbReference type="EMBL" id="KAF2074340.1"/>
    </source>
</evidence>
<accession>A0A8J4UZA6</accession>
<proteinExistence type="predicted"/>
<dbReference type="EMBL" id="AJWJ01000152">
    <property type="protein sequence ID" value="KAF2074340.1"/>
    <property type="molecule type" value="Genomic_DNA"/>
</dbReference>
<gene>
    <name evidence="1" type="ORF">CYY_004361</name>
</gene>